<proteinExistence type="inferred from homology"/>
<dbReference type="Proteomes" id="UP001066276">
    <property type="component" value="Chromosome 1_1"/>
</dbReference>
<dbReference type="PANTHER" id="PTHR48041:SF92">
    <property type="entry name" value="BROAD SUBSTRATE SPECIFICITY ATP-BINDING CASSETTE TRANSPORTER ABCG2"/>
    <property type="match status" value="1"/>
</dbReference>
<evidence type="ECO:0000256" key="7">
    <source>
        <dbReference type="ARBA" id="ARBA00023136"/>
    </source>
</evidence>
<dbReference type="PANTHER" id="PTHR48041">
    <property type="entry name" value="ABC TRANSPORTER G FAMILY MEMBER 28"/>
    <property type="match status" value="1"/>
</dbReference>
<comment type="caution">
    <text evidence="9">The sequence shown here is derived from an EMBL/GenBank/DDBJ whole genome shotgun (WGS) entry which is preliminary data.</text>
</comment>
<dbReference type="InterPro" id="IPR003439">
    <property type="entry name" value="ABC_transporter-like_ATP-bd"/>
</dbReference>
<dbReference type="InterPro" id="IPR027417">
    <property type="entry name" value="P-loop_NTPase"/>
</dbReference>
<dbReference type="GO" id="GO:0032217">
    <property type="term" value="F:riboflavin transmembrane transporter activity"/>
    <property type="evidence" value="ECO:0007669"/>
    <property type="project" value="TreeGrafter"/>
</dbReference>
<reference evidence="9" key="1">
    <citation type="journal article" date="2022" name="bioRxiv">
        <title>Sequencing and chromosome-scale assembly of the giantPleurodeles waltlgenome.</title>
        <authorList>
            <person name="Brown T."/>
            <person name="Elewa A."/>
            <person name="Iarovenko S."/>
            <person name="Subramanian E."/>
            <person name="Araus A.J."/>
            <person name="Petzold A."/>
            <person name="Susuki M."/>
            <person name="Suzuki K.-i.T."/>
            <person name="Hayashi T."/>
            <person name="Toyoda A."/>
            <person name="Oliveira C."/>
            <person name="Osipova E."/>
            <person name="Leigh N.D."/>
            <person name="Simon A."/>
            <person name="Yun M.H."/>
        </authorList>
    </citation>
    <scope>NUCLEOTIDE SEQUENCE</scope>
    <source>
        <strain evidence="9">20211129_DDA</strain>
        <tissue evidence="9">Liver</tissue>
    </source>
</reference>
<evidence type="ECO:0000259" key="8">
    <source>
        <dbReference type="Pfam" id="PF00005"/>
    </source>
</evidence>
<dbReference type="EMBL" id="JANPWB010000001">
    <property type="protein sequence ID" value="KAJ1218778.1"/>
    <property type="molecule type" value="Genomic_DNA"/>
</dbReference>
<keyword evidence="4" id="KW-1003">Cell membrane</keyword>
<evidence type="ECO:0000256" key="3">
    <source>
        <dbReference type="ARBA" id="ARBA00022448"/>
    </source>
</evidence>
<keyword evidence="6" id="KW-1133">Transmembrane helix</keyword>
<dbReference type="AlphaFoldDB" id="A0AAV7WXD5"/>
<dbReference type="GO" id="GO:0015562">
    <property type="term" value="F:efflux transmembrane transporter activity"/>
    <property type="evidence" value="ECO:0007669"/>
    <property type="project" value="TreeGrafter"/>
</dbReference>
<keyword evidence="5" id="KW-0812">Transmembrane</keyword>
<dbReference type="Pfam" id="PF00005">
    <property type="entry name" value="ABC_tran"/>
    <property type="match status" value="1"/>
</dbReference>
<evidence type="ECO:0000256" key="4">
    <source>
        <dbReference type="ARBA" id="ARBA00022475"/>
    </source>
</evidence>
<evidence type="ECO:0000313" key="9">
    <source>
        <dbReference type="EMBL" id="KAJ1218778.1"/>
    </source>
</evidence>
<evidence type="ECO:0000256" key="5">
    <source>
        <dbReference type="ARBA" id="ARBA00022692"/>
    </source>
</evidence>
<evidence type="ECO:0000313" key="10">
    <source>
        <dbReference type="Proteomes" id="UP001066276"/>
    </source>
</evidence>
<gene>
    <name evidence="9" type="ORF">NDU88_006353</name>
</gene>
<dbReference type="SUPFAM" id="SSF52540">
    <property type="entry name" value="P-loop containing nucleoside triphosphate hydrolases"/>
    <property type="match status" value="1"/>
</dbReference>
<dbReference type="GO" id="GO:0042626">
    <property type="term" value="F:ATPase-coupled transmembrane transporter activity"/>
    <property type="evidence" value="ECO:0007669"/>
    <property type="project" value="TreeGrafter"/>
</dbReference>
<accession>A0AAV7WXD5</accession>
<dbReference type="GO" id="GO:0016887">
    <property type="term" value="F:ATP hydrolysis activity"/>
    <property type="evidence" value="ECO:0007669"/>
    <property type="project" value="InterPro"/>
</dbReference>
<organism evidence="9 10">
    <name type="scientific">Pleurodeles waltl</name>
    <name type="common">Iberian ribbed newt</name>
    <dbReference type="NCBI Taxonomy" id="8319"/>
    <lineage>
        <taxon>Eukaryota</taxon>
        <taxon>Metazoa</taxon>
        <taxon>Chordata</taxon>
        <taxon>Craniata</taxon>
        <taxon>Vertebrata</taxon>
        <taxon>Euteleostomi</taxon>
        <taxon>Amphibia</taxon>
        <taxon>Batrachia</taxon>
        <taxon>Caudata</taxon>
        <taxon>Salamandroidea</taxon>
        <taxon>Salamandridae</taxon>
        <taxon>Pleurodelinae</taxon>
        <taxon>Pleurodeles</taxon>
    </lineage>
</organism>
<evidence type="ECO:0000256" key="1">
    <source>
        <dbReference type="ARBA" id="ARBA00004651"/>
    </source>
</evidence>
<keyword evidence="10" id="KW-1185">Reference proteome</keyword>
<sequence length="70" mass="7410">MGNNVSNQHTLVSGRSLVGTPFIRGVSGGERKRTAIGMEIITDPAVLFLDEPTTGLDSSTSNAVLLLLKR</sequence>
<dbReference type="GO" id="GO:0005886">
    <property type="term" value="C:plasma membrane"/>
    <property type="evidence" value="ECO:0007669"/>
    <property type="project" value="UniProtKB-SubCell"/>
</dbReference>
<evidence type="ECO:0000256" key="6">
    <source>
        <dbReference type="ARBA" id="ARBA00022989"/>
    </source>
</evidence>
<keyword evidence="7" id="KW-0472">Membrane</keyword>
<feature type="domain" description="ABC transporter" evidence="8">
    <location>
        <begin position="24"/>
        <end position="54"/>
    </location>
</feature>
<comment type="subcellular location">
    <subcellularLocation>
        <location evidence="1">Cell membrane</location>
        <topology evidence="1">Multi-pass membrane protein</topology>
    </subcellularLocation>
</comment>
<dbReference type="InterPro" id="IPR050352">
    <property type="entry name" value="ABCG_transporters"/>
</dbReference>
<keyword evidence="3" id="KW-0813">Transport</keyword>
<evidence type="ECO:0000256" key="2">
    <source>
        <dbReference type="ARBA" id="ARBA00005814"/>
    </source>
</evidence>
<comment type="similarity">
    <text evidence="2">Belongs to the ABC transporter superfamily. ABCG family. Eye pigment precursor importer (TC 3.A.1.204) subfamily.</text>
</comment>
<dbReference type="GO" id="GO:0005524">
    <property type="term" value="F:ATP binding"/>
    <property type="evidence" value="ECO:0007669"/>
    <property type="project" value="InterPro"/>
</dbReference>
<name>A0AAV7WXD5_PLEWA</name>
<dbReference type="Gene3D" id="3.40.50.300">
    <property type="entry name" value="P-loop containing nucleotide triphosphate hydrolases"/>
    <property type="match status" value="1"/>
</dbReference>
<protein>
    <recommendedName>
        <fullName evidence="8">ABC transporter domain-containing protein</fullName>
    </recommendedName>
</protein>